<evidence type="ECO:0000256" key="2">
    <source>
        <dbReference type="ARBA" id="ARBA00022448"/>
    </source>
</evidence>
<comment type="similarity">
    <text evidence="9">Belongs to the TatA/E family.</text>
</comment>
<evidence type="ECO:0000313" key="11">
    <source>
        <dbReference type="EMBL" id="KAA1176729.1"/>
    </source>
</evidence>
<comment type="caution">
    <text evidence="11">The sequence shown here is derived from an EMBL/GenBank/DDBJ whole genome shotgun (WGS) entry which is preliminary data.</text>
</comment>
<comment type="subunit">
    <text evidence="9">The Tat system comprises two distinct complexes: a TatABC complex, containing multiple copies of TatA, TatB and TatC subunits, and a separate TatA complex, containing only TatA subunits. Substrates initially bind to the TatABC complex, which probably triggers association of the separate TatA complex to form the active translocon.</text>
</comment>
<keyword evidence="2 9" id="KW-0813">Transport</keyword>
<accession>A0A5B0VSG2</accession>
<name>A0A5B0VSG2_RHITR</name>
<feature type="compositionally biased region" description="Basic and acidic residues" evidence="10">
    <location>
        <begin position="58"/>
        <end position="67"/>
    </location>
</feature>
<evidence type="ECO:0000256" key="6">
    <source>
        <dbReference type="ARBA" id="ARBA00022989"/>
    </source>
</evidence>
<feature type="region of interest" description="Disordered" evidence="10">
    <location>
        <begin position="40"/>
        <end position="67"/>
    </location>
</feature>
<dbReference type="PANTHER" id="PTHR42982:SF1">
    <property type="entry name" value="SEC-INDEPENDENT PROTEIN TRANSLOCASE PROTEIN TATA"/>
    <property type="match status" value="1"/>
</dbReference>
<dbReference type="GO" id="GO:0008320">
    <property type="term" value="F:protein transmembrane transporter activity"/>
    <property type="evidence" value="ECO:0007669"/>
    <property type="project" value="UniProtKB-UniRule"/>
</dbReference>
<evidence type="ECO:0000313" key="12">
    <source>
        <dbReference type="Proteomes" id="UP000323608"/>
    </source>
</evidence>
<organism evidence="11 12">
    <name type="scientific">Rhizobium tropici</name>
    <dbReference type="NCBI Taxonomy" id="398"/>
    <lineage>
        <taxon>Bacteria</taxon>
        <taxon>Pseudomonadati</taxon>
        <taxon>Pseudomonadota</taxon>
        <taxon>Alphaproteobacteria</taxon>
        <taxon>Hyphomicrobiales</taxon>
        <taxon>Rhizobiaceae</taxon>
        <taxon>Rhizobium/Agrobacterium group</taxon>
        <taxon>Rhizobium</taxon>
    </lineage>
</organism>
<dbReference type="Pfam" id="PF02416">
    <property type="entry name" value="TatA_B_E"/>
    <property type="match status" value="1"/>
</dbReference>
<keyword evidence="4 9" id="KW-0812">Transmembrane</keyword>
<evidence type="ECO:0000256" key="1">
    <source>
        <dbReference type="ARBA" id="ARBA00004162"/>
    </source>
</evidence>
<evidence type="ECO:0000256" key="5">
    <source>
        <dbReference type="ARBA" id="ARBA00022927"/>
    </source>
</evidence>
<evidence type="ECO:0000256" key="9">
    <source>
        <dbReference type="HAMAP-Rule" id="MF_00236"/>
    </source>
</evidence>
<dbReference type="HAMAP" id="MF_00236">
    <property type="entry name" value="TatA_E"/>
    <property type="match status" value="1"/>
</dbReference>
<proteinExistence type="inferred from homology"/>
<keyword evidence="5 9" id="KW-0653">Protein transport</keyword>
<evidence type="ECO:0000256" key="3">
    <source>
        <dbReference type="ARBA" id="ARBA00022475"/>
    </source>
</evidence>
<evidence type="ECO:0000256" key="4">
    <source>
        <dbReference type="ARBA" id="ARBA00022692"/>
    </source>
</evidence>
<dbReference type="Gene3D" id="1.20.5.3310">
    <property type="match status" value="1"/>
</dbReference>
<keyword evidence="6 9" id="KW-1133">Transmembrane helix</keyword>
<dbReference type="PANTHER" id="PTHR42982">
    <property type="entry name" value="SEC-INDEPENDENT PROTEIN TRANSLOCASE PROTEIN TATA"/>
    <property type="match status" value="1"/>
</dbReference>
<dbReference type="GO" id="GO:0043953">
    <property type="term" value="P:protein transport by the Tat complex"/>
    <property type="evidence" value="ECO:0007669"/>
    <property type="project" value="UniProtKB-UniRule"/>
</dbReference>
<evidence type="ECO:0000256" key="10">
    <source>
        <dbReference type="SAM" id="MobiDB-lite"/>
    </source>
</evidence>
<dbReference type="GO" id="GO:0033281">
    <property type="term" value="C:TAT protein transport complex"/>
    <property type="evidence" value="ECO:0007669"/>
    <property type="project" value="UniProtKB-UniRule"/>
</dbReference>
<evidence type="ECO:0000256" key="8">
    <source>
        <dbReference type="ARBA" id="ARBA00023136"/>
    </source>
</evidence>
<protein>
    <recommendedName>
        <fullName evidence="9">Sec-independent protein translocase protein TatA</fullName>
    </recommendedName>
</protein>
<keyword evidence="7 9" id="KW-0811">Translocation</keyword>
<dbReference type="Proteomes" id="UP000323608">
    <property type="component" value="Unassembled WGS sequence"/>
</dbReference>
<keyword evidence="8 9" id="KW-0472">Membrane</keyword>
<dbReference type="InterPro" id="IPR006312">
    <property type="entry name" value="TatA/E"/>
</dbReference>
<dbReference type="InterPro" id="IPR003369">
    <property type="entry name" value="TatA/B/E"/>
</dbReference>
<gene>
    <name evidence="9" type="primary">tatA</name>
    <name evidence="11" type="ORF">FP026_26385</name>
</gene>
<reference evidence="11 12" key="1">
    <citation type="submission" date="2019-07" db="EMBL/GenBank/DDBJ databases">
        <title>The Draft Genome Sequence of Rhizobium tropici SARCC-755 Associated with Superior Nodulation on Pigeonpea (Cajanus cajan (L.) Millsp.).</title>
        <authorList>
            <person name="Bopape F.L."/>
            <person name="Hassen A.I."/>
            <person name="Swanevelder Z.H."/>
            <person name="Gwata E.T."/>
        </authorList>
    </citation>
    <scope>NUCLEOTIDE SEQUENCE [LARGE SCALE GENOMIC DNA]</scope>
    <source>
        <strain evidence="11 12">SARCC-755</strain>
    </source>
</reference>
<comment type="function">
    <text evidence="9">Part of the twin-arginine translocation (Tat) system that transports large folded proteins containing a characteristic twin-arginine motif in their signal peptide across membranes. TatA could form the protein-conducting channel of the Tat system.</text>
</comment>
<dbReference type="NCBIfam" id="NF001940">
    <property type="entry name" value="PRK00720.1"/>
    <property type="match status" value="1"/>
</dbReference>
<comment type="subcellular location">
    <subcellularLocation>
        <location evidence="1 9">Cell membrane</location>
        <topology evidence="1 9">Single-pass membrane protein</topology>
    </subcellularLocation>
</comment>
<dbReference type="RefSeq" id="WP_149637544.1">
    <property type="nucleotide sequence ID" value="NZ_VNIP01000015.1"/>
</dbReference>
<dbReference type="EMBL" id="VNIP01000015">
    <property type="protein sequence ID" value="KAA1176729.1"/>
    <property type="molecule type" value="Genomic_DNA"/>
</dbReference>
<dbReference type="AlphaFoldDB" id="A0A5B0VSG2"/>
<evidence type="ECO:0000256" key="7">
    <source>
        <dbReference type="ARBA" id="ARBA00023010"/>
    </source>
</evidence>
<dbReference type="OrthoDB" id="7161179at2"/>
<keyword evidence="3 9" id="KW-1003">Cell membrane</keyword>
<sequence>MGSLSIWHWLIVLAIALLLFGRGKIPELMGDVAKGIKSFKKGMNDDEDTSSTQATSRTVEHKADETK</sequence>
<feature type="transmembrane region" description="Helical" evidence="9">
    <location>
        <begin position="6"/>
        <end position="25"/>
    </location>
</feature>
<dbReference type="NCBIfam" id="TIGR01411">
    <property type="entry name" value="tatAE"/>
    <property type="match status" value="1"/>
</dbReference>